<evidence type="ECO:0000313" key="2">
    <source>
        <dbReference type="EMBL" id="GBP11434.1"/>
    </source>
</evidence>
<dbReference type="Proteomes" id="UP000299102">
    <property type="component" value="Unassembled WGS sequence"/>
</dbReference>
<keyword evidence="3" id="KW-1185">Reference proteome</keyword>
<feature type="region of interest" description="Disordered" evidence="1">
    <location>
        <begin position="106"/>
        <end position="171"/>
    </location>
</feature>
<proteinExistence type="predicted"/>
<organism evidence="2 3">
    <name type="scientific">Eumeta variegata</name>
    <name type="common">Bagworm moth</name>
    <name type="synonym">Eumeta japonica</name>
    <dbReference type="NCBI Taxonomy" id="151549"/>
    <lineage>
        <taxon>Eukaryota</taxon>
        <taxon>Metazoa</taxon>
        <taxon>Ecdysozoa</taxon>
        <taxon>Arthropoda</taxon>
        <taxon>Hexapoda</taxon>
        <taxon>Insecta</taxon>
        <taxon>Pterygota</taxon>
        <taxon>Neoptera</taxon>
        <taxon>Endopterygota</taxon>
        <taxon>Lepidoptera</taxon>
        <taxon>Glossata</taxon>
        <taxon>Ditrysia</taxon>
        <taxon>Tineoidea</taxon>
        <taxon>Psychidae</taxon>
        <taxon>Oiketicinae</taxon>
        <taxon>Eumeta</taxon>
    </lineage>
</organism>
<gene>
    <name evidence="2" type="ORF">EVAR_92938_1</name>
</gene>
<dbReference type="EMBL" id="BGZK01000046">
    <property type="protein sequence ID" value="GBP11434.1"/>
    <property type="molecule type" value="Genomic_DNA"/>
</dbReference>
<reference evidence="2 3" key="1">
    <citation type="journal article" date="2019" name="Commun. Biol.">
        <title>The bagworm genome reveals a unique fibroin gene that provides high tensile strength.</title>
        <authorList>
            <person name="Kono N."/>
            <person name="Nakamura H."/>
            <person name="Ohtoshi R."/>
            <person name="Tomita M."/>
            <person name="Numata K."/>
            <person name="Arakawa K."/>
        </authorList>
    </citation>
    <scope>NUCLEOTIDE SEQUENCE [LARGE SCALE GENOMIC DNA]</scope>
</reference>
<accession>A0A4C1TBB8</accession>
<name>A0A4C1TBB8_EUMVA</name>
<evidence type="ECO:0000256" key="1">
    <source>
        <dbReference type="SAM" id="MobiDB-lite"/>
    </source>
</evidence>
<dbReference type="AlphaFoldDB" id="A0A4C1TBB8"/>
<sequence>MQRIILSSVLVRPHAKSARDQNKRQYNLKSSEWWIINRFIAVFEFVQLKRDAQEQTRAAGGRRQGTYSQASPPTEHLFVICNLDLQRAKTDTVTFTLITSARTCKRPALGRRREPGGPVPPPSAASSSEPCVLSPGAPPGNLLLSPAPARPRREMSRRRRGPAASGGANFD</sequence>
<feature type="compositionally biased region" description="Low complexity" evidence="1">
    <location>
        <begin position="162"/>
        <end position="171"/>
    </location>
</feature>
<evidence type="ECO:0000313" key="3">
    <source>
        <dbReference type="Proteomes" id="UP000299102"/>
    </source>
</evidence>
<protein>
    <submittedName>
        <fullName evidence="2">Uncharacterized protein</fullName>
    </submittedName>
</protein>
<comment type="caution">
    <text evidence="2">The sequence shown here is derived from an EMBL/GenBank/DDBJ whole genome shotgun (WGS) entry which is preliminary data.</text>
</comment>